<proteinExistence type="predicted"/>
<dbReference type="EMBL" id="LT962688">
    <property type="protein sequence ID" value="SOR30425.1"/>
    <property type="molecule type" value="Genomic_DNA"/>
</dbReference>
<reference evidence="3" key="1">
    <citation type="submission" date="2017-10" db="EMBL/GenBank/DDBJ databases">
        <authorList>
            <person name="Regsiter A."/>
            <person name="William W."/>
        </authorList>
    </citation>
    <scope>NUCLEOTIDE SEQUENCE [LARGE SCALE GENOMIC DNA]</scope>
</reference>
<name>A0A2N9AST8_METEX</name>
<protein>
    <submittedName>
        <fullName evidence="2">Uncharacterized protein</fullName>
    </submittedName>
</protein>
<feature type="region of interest" description="Disordered" evidence="1">
    <location>
        <begin position="54"/>
        <end position="111"/>
    </location>
</feature>
<evidence type="ECO:0000313" key="3">
    <source>
        <dbReference type="Proteomes" id="UP000233769"/>
    </source>
</evidence>
<gene>
    <name evidence="2" type="ORF">TK0001_3823</name>
</gene>
<feature type="compositionally biased region" description="Basic residues" evidence="1">
    <location>
        <begin position="93"/>
        <end position="103"/>
    </location>
</feature>
<dbReference type="AlphaFoldDB" id="A0A2N9AST8"/>
<sequence length="111" mass="12681">MIVQRVALVRGRRAFAFRGLPRLDNGYARTYSISYNYEAEVSCRESAMVLARGSDRSLGSALPASSCRRSRPKRLPSMRSASSRTSRHDARVRVRRGRFRSRPTRSASCRW</sequence>
<organism evidence="2 3">
    <name type="scientific">Methylorubrum extorquens</name>
    <name type="common">Methylobacterium dichloromethanicum</name>
    <name type="synonym">Methylobacterium extorquens</name>
    <dbReference type="NCBI Taxonomy" id="408"/>
    <lineage>
        <taxon>Bacteria</taxon>
        <taxon>Pseudomonadati</taxon>
        <taxon>Pseudomonadota</taxon>
        <taxon>Alphaproteobacteria</taxon>
        <taxon>Hyphomicrobiales</taxon>
        <taxon>Methylobacteriaceae</taxon>
        <taxon>Methylorubrum</taxon>
    </lineage>
</organism>
<dbReference type="Proteomes" id="UP000233769">
    <property type="component" value="Chromosome tk0001"/>
</dbReference>
<evidence type="ECO:0000313" key="2">
    <source>
        <dbReference type="EMBL" id="SOR30425.1"/>
    </source>
</evidence>
<evidence type="ECO:0000256" key="1">
    <source>
        <dbReference type="SAM" id="MobiDB-lite"/>
    </source>
</evidence>
<accession>A0A2N9AST8</accession>